<dbReference type="KEGG" id="atl:Athai_02090"/>
<accession>A0A7R7HUQ2</accession>
<dbReference type="Proteomes" id="UP000611640">
    <property type="component" value="Chromosome"/>
</dbReference>
<organism evidence="1 2">
    <name type="scientific">Actinocatenispora thailandica</name>
    <dbReference type="NCBI Taxonomy" id="227318"/>
    <lineage>
        <taxon>Bacteria</taxon>
        <taxon>Bacillati</taxon>
        <taxon>Actinomycetota</taxon>
        <taxon>Actinomycetes</taxon>
        <taxon>Micromonosporales</taxon>
        <taxon>Micromonosporaceae</taxon>
        <taxon>Actinocatenispora</taxon>
    </lineage>
</organism>
<protein>
    <submittedName>
        <fullName evidence="1">Uncharacterized protein</fullName>
    </submittedName>
</protein>
<name>A0A7R7HUQ2_9ACTN</name>
<proteinExistence type="predicted"/>
<gene>
    <name evidence="1" type="ORF">Athai_02090</name>
</gene>
<dbReference type="EMBL" id="AP023355">
    <property type="protein sequence ID" value="BCJ32706.1"/>
    <property type="molecule type" value="Genomic_DNA"/>
</dbReference>
<dbReference type="AlphaFoldDB" id="A0A7R7HUQ2"/>
<evidence type="ECO:0000313" key="1">
    <source>
        <dbReference type="EMBL" id="BCJ32706.1"/>
    </source>
</evidence>
<sequence length="72" mass="7034">MTRTGARSGTPEPIWSPNVALVDAVAPADAVAPVDAVTPVDAVAAVDAVASVDAVAPGHRQQAMGGTRGAVC</sequence>
<evidence type="ECO:0000313" key="2">
    <source>
        <dbReference type="Proteomes" id="UP000611640"/>
    </source>
</evidence>
<keyword evidence="2" id="KW-1185">Reference proteome</keyword>
<reference evidence="1 2" key="1">
    <citation type="submission" date="2020-08" db="EMBL/GenBank/DDBJ databases">
        <title>Whole genome shotgun sequence of Actinocatenispora thailandica NBRC 105041.</title>
        <authorList>
            <person name="Komaki H."/>
            <person name="Tamura T."/>
        </authorList>
    </citation>
    <scope>NUCLEOTIDE SEQUENCE [LARGE SCALE GENOMIC DNA]</scope>
    <source>
        <strain evidence="1 2">NBRC 105041</strain>
    </source>
</reference>